<evidence type="ECO:0000313" key="2">
    <source>
        <dbReference type="EMBL" id="CAB0016837.1"/>
    </source>
</evidence>
<accession>A0A6H5HFR7</accession>
<keyword evidence="1" id="KW-1133">Transmembrane helix</keyword>
<reference evidence="2 3" key="1">
    <citation type="submission" date="2020-02" db="EMBL/GenBank/DDBJ databases">
        <authorList>
            <person name="Ferguson B K."/>
        </authorList>
    </citation>
    <scope>NUCLEOTIDE SEQUENCE [LARGE SCALE GENOMIC DNA]</scope>
</reference>
<sequence length="177" mass="20385">MFTLIKILVLLLVSFLTYDTINFFLESSEVQKLKSQQVEVRQEYETVEVTTKAPAPEKVDDEDDIVVLGMLMFVVVTGVCGVAMIFSKFKRGGKVGKIVSENCLINPHDQIGERIRKVRAKLEGRRRRKSKLWSGRTLATKIRTTVCRLSISTCSASIRRYRFKIFFNFQYVSHIRV</sequence>
<keyword evidence="1" id="KW-0812">Transmembrane</keyword>
<gene>
    <name evidence="2" type="ORF">NTEN_LOCUS20964</name>
</gene>
<feature type="transmembrane region" description="Helical" evidence="1">
    <location>
        <begin position="65"/>
        <end position="87"/>
    </location>
</feature>
<proteinExistence type="predicted"/>
<name>A0A6H5HFR7_9HEMI</name>
<organism evidence="2 3">
    <name type="scientific">Nesidiocoris tenuis</name>
    <dbReference type="NCBI Taxonomy" id="355587"/>
    <lineage>
        <taxon>Eukaryota</taxon>
        <taxon>Metazoa</taxon>
        <taxon>Ecdysozoa</taxon>
        <taxon>Arthropoda</taxon>
        <taxon>Hexapoda</taxon>
        <taxon>Insecta</taxon>
        <taxon>Pterygota</taxon>
        <taxon>Neoptera</taxon>
        <taxon>Paraneoptera</taxon>
        <taxon>Hemiptera</taxon>
        <taxon>Heteroptera</taxon>
        <taxon>Panheteroptera</taxon>
        <taxon>Cimicomorpha</taxon>
        <taxon>Miridae</taxon>
        <taxon>Dicyphina</taxon>
        <taxon>Nesidiocoris</taxon>
    </lineage>
</organism>
<feature type="transmembrane region" description="Helical" evidence="1">
    <location>
        <begin position="7"/>
        <end position="25"/>
    </location>
</feature>
<evidence type="ECO:0000313" key="3">
    <source>
        <dbReference type="Proteomes" id="UP000479000"/>
    </source>
</evidence>
<evidence type="ECO:0000256" key="1">
    <source>
        <dbReference type="SAM" id="Phobius"/>
    </source>
</evidence>
<keyword evidence="3" id="KW-1185">Reference proteome</keyword>
<dbReference type="AlphaFoldDB" id="A0A6H5HFR7"/>
<dbReference type="EMBL" id="CADCXU010030610">
    <property type="protein sequence ID" value="CAB0016837.1"/>
    <property type="molecule type" value="Genomic_DNA"/>
</dbReference>
<protein>
    <submittedName>
        <fullName evidence="2">Uncharacterized protein</fullName>
    </submittedName>
</protein>
<dbReference type="Proteomes" id="UP000479000">
    <property type="component" value="Unassembled WGS sequence"/>
</dbReference>
<keyword evidence="1" id="KW-0472">Membrane</keyword>